<gene>
    <name evidence="1" type="ORF">HHL27_20930</name>
</gene>
<dbReference type="RefSeq" id="WP_169495338.1">
    <property type="nucleotide sequence ID" value="NZ_JABBGM010000018.1"/>
</dbReference>
<organism evidence="1 2">
    <name type="scientific">Novosphingobium olei</name>
    <dbReference type="NCBI Taxonomy" id="2728851"/>
    <lineage>
        <taxon>Bacteria</taxon>
        <taxon>Pseudomonadati</taxon>
        <taxon>Pseudomonadota</taxon>
        <taxon>Alphaproteobacteria</taxon>
        <taxon>Sphingomonadales</taxon>
        <taxon>Sphingomonadaceae</taxon>
        <taxon>Novosphingobium</taxon>
    </lineage>
</organism>
<sequence>MTGGPISVPRADVELHPVIERISGHAVEIELLFWPVTGPEGECCGGYLTVGSARLWLDPDHARNLSNRIRAAIDHAVLSKFPATSSPRSLS</sequence>
<reference evidence="1 2" key="1">
    <citation type="submission" date="2020-04" db="EMBL/GenBank/DDBJ databases">
        <title>Novosphingobium sp. TW-4 isolated from soil.</title>
        <authorList>
            <person name="Dahal R.H."/>
            <person name="Chaudhary D.K."/>
        </authorList>
    </citation>
    <scope>NUCLEOTIDE SEQUENCE [LARGE SCALE GENOMIC DNA]</scope>
    <source>
        <strain evidence="1 2">TW-4</strain>
    </source>
</reference>
<evidence type="ECO:0000313" key="1">
    <source>
        <dbReference type="EMBL" id="NML96132.1"/>
    </source>
</evidence>
<comment type="caution">
    <text evidence="1">The sequence shown here is derived from an EMBL/GenBank/DDBJ whole genome shotgun (WGS) entry which is preliminary data.</text>
</comment>
<evidence type="ECO:0000313" key="2">
    <source>
        <dbReference type="Proteomes" id="UP000583556"/>
    </source>
</evidence>
<protein>
    <submittedName>
        <fullName evidence="1">Uncharacterized protein</fullName>
    </submittedName>
</protein>
<dbReference type="Proteomes" id="UP000583556">
    <property type="component" value="Unassembled WGS sequence"/>
</dbReference>
<dbReference type="EMBL" id="JABBGM010000018">
    <property type="protein sequence ID" value="NML96132.1"/>
    <property type="molecule type" value="Genomic_DNA"/>
</dbReference>
<keyword evidence="2" id="KW-1185">Reference proteome</keyword>
<dbReference type="AlphaFoldDB" id="A0A7Y0BT49"/>
<name>A0A7Y0BT49_9SPHN</name>
<accession>A0A7Y0BT49</accession>
<proteinExistence type="predicted"/>